<dbReference type="Proteomes" id="UP000799324">
    <property type="component" value="Unassembled WGS sequence"/>
</dbReference>
<dbReference type="CDD" id="cd10170">
    <property type="entry name" value="ASKHA_NBD_HSP70"/>
    <property type="match status" value="1"/>
</dbReference>
<evidence type="ECO:0000313" key="2">
    <source>
        <dbReference type="EMBL" id="KAF2656351.1"/>
    </source>
</evidence>
<feature type="compositionally biased region" description="Low complexity" evidence="1">
    <location>
        <begin position="30"/>
        <end position="44"/>
    </location>
</feature>
<dbReference type="Gene3D" id="3.30.420.40">
    <property type="match status" value="1"/>
</dbReference>
<keyword evidence="3" id="KW-1185">Reference proteome</keyword>
<organism evidence="2 3">
    <name type="scientific">Lophiostoma macrostomum CBS 122681</name>
    <dbReference type="NCBI Taxonomy" id="1314788"/>
    <lineage>
        <taxon>Eukaryota</taxon>
        <taxon>Fungi</taxon>
        <taxon>Dikarya</taxon>
        <taxon>Ascomycota</taxon>
        <taxon>Pezizomycotina</taxon>
        <taxon>Dothideomycetes</taxon>
        <taxon>Pleosporomycetidae</taxon>
        <taxon>Pleosporales</taxon>
        <taxon>Lophiostomataceae</taxon>
        <taxon>Lophiostoma</taxon>
    </lineage>
</organism>
<feature type="region of interest" description="Disordered" evidence="1">
    <location>
        <begin position="22"/>
        <end position="70"/>
    </location>
</feature>
<evidence type="ECO:0008006" key="4">
    <source>
        <dbReference type="Google" id="ProtNLM"/>
    </source>
</evidence>
<sequence length="768" mass="86595">MLRVAPSKPSLRIPTTIWKSINSRKRARSESPSSDTSLGSTISSNDANDVGFDDFPISRRTSRHTTSNTQVQSVSPSLIFEHQQSASENDYKIAIDFGTTFSTVAYVCNDFNGSEVNSIGTIDDFPKDSQSGQAGRQVPSESWYPACRLTEKRQQDKHISSPVHNEDESANPRIDDAIFQLDGDVVKNYNDAICPEYLHGWEVQEQLSTTTLESFNDTRLSCIKLLLDESTVTHDLRTNLHDVVGHLKRNNVINKFEDVIQDYLTVLLLHTRRQLEDRHGFRPTSTVEVVICVPVCWSPSANAIMCECLTVAMQRSGLGITQAASVPRLFLVNEAEAAATYALRAGMHTLERHETFVLLDCGGGTVDTGTYRVAEDNPLRLAAEVTNPAGARWGSSYLNEKMRDFALRNLRDETYLEHTGSGDTVQTIVDRDIMPRFEESIKRTVRFSNPDQIYVFRVPGLKESKTNPCLVKNALRMTHADMFQIFEPCFLGIARLMENQILSAWDDDVNVEKVVLMGGFADSLALRRYLQHRVKRLQEGHHRTISLVVSERNSHGPCATGVAKGGLLRALDKTRGPLRVPRMSFGLLIHLPYQPEVLAEYPHLYEPTFAGKPKTDPQDGTLYIDNTIQWVIKAGQGPIQPYHSATNKVKYDFVSDKDEWTQTEDLYVSETCVDDFFQKKHKKNKGKFKTLGQIVLNLNDLKRYITPTLSNRKGRRKYFRVEVLIEITVIDRDLKFNVRWPAEESGRIIEGSQRSFSVVAAFQPGTGI</sequence>
<reference evidence="2" key="1">
    <citation type="journal article" date="2020" name="Stud. Mycol.">
        <title>101 Dothideomycetes genomes: a test case for predicting lifestyles and emergence of pathogens.</title>
        <authorList>
            <person name="Haridas S."/>
            <person name="Albert R."/>
            <person name="Binder M."/>
            <person name="Bloem J."/>
            <person name="Labutti K."/>
            <person name="Salamov A."/>
            <person name="Andreopoulos B."/>
            <person name="Baker S."/>
            <person name="Barry K."/>
            <person name="Bills G."/>
            <person name="Bluhm B."/>
            <person name="Cannon C."/>
            <person name="Castanera R."/>
            <person name="Culley D."/>
            <person name="Daum C."/>
            <person name="Ezra D."/>
            <person name="Gonzalez J."/>
            <person name="Henrissat B."/>
            <person name="Kuo A."/>
            <person name="Liang C."/>
            <person name="Lipzen A."/>
            <person name="Lutzoni F."/>
            <person name="Magnuson J."/>
            <person name="Mondo S."/>
            <person name="Nolan M."/>
            <person name="Ohm R."/>
            <person name="Pangilinan J."/>
            <person name="Park H.-J."/>
            <person name="Ramirez L."/>
            <person name="Alfaro M."/>
            <person name="Sun H."/>
            <person name="Tritt A."/>
            <person name="Yoshinaga Y."/>
            <person name="Zwiers L.-H."/>
            <person name="Turgeon B."/>
            <person name="Goodwin S."/>
            <person name="Spatafora J."/>
            <person name="Crous P."/>
            <person name="Grigoriev I."/>
        </authorList>
    </citation>
    <scope>NUCLEOTIDE SEQUENCE</scope>
    <source>
        <strain evidence="2">CBS 122681</strain>
    </source>
</reference>
<dbReference type="PANTHER" id="PTHR42749:SF8">
    <property type="entry name" value="HSP70 FAMILY PROTEIN (AFU_ORTHOLOGUE AFUA_3G13740)"/>
    <property type="match status" value="1"/>
</dbReference>
<gene>
    <name evidence="2" type="ORF">K491DRAFT_656655</name>
</gene>
<feature type="region of interest" description="Disordered" evidence="1">
    <location>
        <begin position="122"/>
        <end position="141"/>
    </location>
</feature>
<dbReference type="AlphaFoldDB" id="A0A6A6TAS9"/>
<dbReference type="PANTHER" id="PTHR42749">
    <property type="entry name" value="CELL SHAPE-DETERMINING PROTEIN MREB"/>
    <property type="match status" value="1"/>
</dbReference>
<accession>A0A6A6TAS9</accession>
<dbReference type="SUPFAM" id="SSF53067">
    <property type="entry name" value="Actin-like ATPase domain"/>
    <property type="match status" value="2"/>
</dbReference>
<dbReference type="EMBL" id="MU004337">
    <property type="protein sequence ID" value="KAF2656351.1"/>
    <property type="molecule type" value="Genomic_DNA"/>
</dbReference>
<evidence type="ECO:0000256" key="1">
    <source>
        <dbReference type="SAM" id="MobiDB-lite"/>
    </source>
</evidence>
<name>A0A6A6TAS9_9PLEO</name>
<evidence type="ECO:0000313" key="3">
    <source>
        <dbReference type="Proteomes" id="UP000799324"/>
    </source>
</evidence>
<dbReference type="InterPro" id="IPR043129">
    <property type="entry name" value="ATPase_NBD"/>
</dbReference>
<protein>
    <recommendedName>
        <fullName evidence="4">Actin-like ATPase domain-containing protein</fullName>
    </recommendedName>
</protein>
<dbReference type="OrthoDB" id="2963168at2759"/>
<proteinExistence type="predicted"/>